<dbReference type="InterPro" id="IPR009048">
    <property type="entry name" value="A-macroglobulin_rcpt-bd"/>
</dbReference>
<evidence type="ECO:0000259" key="2">
    <source>
        <dbReference type="SMART" id="SM01361"/>
    </source>
</evidence>
<name>A0AAV6ZYY4_ENGPU</name>
<dbReference type="EMBL" id="WNYA01000011">
    <property type="protein sequence ID" value="KAG8551293.1"/>
    <property type="molecule type" value="Genomic_DNA"/>
</dbReference>
<dbReference type="SMART" id="SM01361">
    <property type="entry name" value="A2M_recep"/>
    <property type="match status" value="1"/>
</dbReference>
<sequence>MENSDAYKAELKDGKQDVCVCANGRASYTWEVDAKVIGEINFTVSAKTTHIGQSCDGPNDPSQKPRTDTVVQSVLVQSEGVPQELTSSELVFVEDNKIQLPISITPPANVVPDTPTAHVTAVSDFLGLPIRNLEDLIQKPMGCGEQVLARMAYIPYILKYMNATGKLDDKTLQKAKAYMSEGYYRLLAFSYRGGYRVFTTPREQPNAYLTAYAFKTLESAKEYIYIDPNQQQQALVWLEKAQNLETGCFKSQGTLFSIETENSDLALTVYVAVSLMESKYSLGSTMLTGALQCLKNASKSEQKIPIQAMMLYAFTLADLREYREPLLQSMMKKVIVQAGAAHWEREDMPKMPKMPFFRPPYAPAEVLITSYMLLSIAAGPSVSQDDRTLMAQICMWLTRQQNGYGGFGSTQDTVMGLQALTKFAQVLKVPPNSKQTVVIRRANAEVNKIEINQDNSLVVHRTPLPEASGDYTIEVSGNGPCLIQTTVGYNIQVPKENSAYSLSLFTSPESCTNGVAYGFTVNGSVSYNGAHNVSGMAIIQIRPLSGYRVEYSSMRKLTEIEGISRTEESPKGELIIYLKEVSKKQIDFSFKLLMGQRVLNVKQSSALVYSYYENYENGYATYRHPCAPPTASS</sequence>
<protein>
    <recommendedName>
        <fullName evidence="2">Alpha-macroglobulin receptor-binding domain-containing protein</fullName>
    </recommendedName>
</protein>
<dbReference type="Gene3D" id="2.60.40.690">
    <property type="entry name" value="Alpha-macroglobulin, receptor-binding domain"/>
    <property type="match status" value="1"/>
</dbReference>
<evidence type="ECO:0000256" key="1">
    <source>
        <dbReference type="ARBA" id="ARBA00023157"/>
    </source>
</evidence>
<dbReference type="PANTHER" id="PTHR11412">
    <property type="entry name" value="MACROGLOBULIN / COMPLEMENT"/>
    <property type="match status" value="1"/>
</dbReference>
<comment type="caution">
    <text evidence="3">The sequence shown here is derived from an EMBL/GenBank/DDBJ whole genome shotgun (WGS) entry which is preliminary data.</text>
</comment>
<dbReference type="PROSITE" id="PS00477">
    <property type="entry name" value="ALPHA_2_MACROGLOBULIN"/>
    <property type="match status" value="1"/>
</dbReference>
<dbReference type="Gene3D" id="1.50.10.20">
    <property type="match status" value="1"/>
</dbReference>
<evidence type="ECO:0000313" key="4">
    <source>
        <dbReference type="Proteomes" id="UP000824782"/>
    </source>
</evidence>
<dbReference type="InterPro" id="IPR050473">
    <property type="entry name" value="A2M/Complement_sys"/>
</dbReference>
<dbReference type="InterPro" id="IPR008930">
    <property type="entry name" value="Terpenoid_cyclase/PrenylTrfase"/>
</dbReference>
<keyword evidence="4" id="KW-1185">Reference proteome</keyword>
<dbReference type="SMART" id="SM01419">
    <property type="entry name" value="Thiol-ester_cl"/>
    <property type="match status" value="1"/>
</dbReference>
<feature type="domain" description="Alpha-macroglobulin receptor-binding" evidence="2">
    <location>
        <begin position="534"/>
        <end position="622"/>
    </location>
</feature>
<organism evidence="3 4">
    <name type="scientific">Engystomops pustulosus</name>
    <name type="common">Tungara frog</name>
    <name type="synonym">Physalaemus pustulosus</name>
    <dbReference type="NCBI Taxonomy" id="76066"/>
    <lineage>
        <taxon>Eukaryota</taxon>
        <taxon>Metazoa</taxon>
        <taxon>Chordata</taxon>
        <taxon>Craniata</taxon>
        <taxon>Vertebrata</taxon>
        <taxon>Euteleostomi</taxon>
        <taxon>Amphibia</taxon>
        <taxon>Batrachia</taxon>
        <taxon>Anura</taxon>
        <taxon>Neobatrachia</taxon>
        <taxon>Hyloidea</taxon>
        <taxon>Leptodactylidae</taxon>
        <taxon>Leiuperinae</taxon>
        <taxon>Engystomops</taxon>
    </lineage>
</organism>
<dbReference type="InterPro" id="IPR036595">
    <property type="entry name" value="A-macroglobulin_rcpt-bd_sf"/>
</dbReference>
<keyword evidence="1" id="KW-1015">Disulfide bond</keyword>
<dbReference type="InterPro" id="IPR013783">
    <property type="entry name" value="Ig-like_fold"/>
</dbReference>
<dbReference type="GO" id="GO:0005615">
    <property type="term" value="C:extracellular space"/>
    <property type="evidence" value="ECO:0007669"/>
    <property type="project" value="InterPro"/>
</dbReference>
<dbReference type="Gene3D" id="2.60.120.1540">
    <property type="match status" value="1"/>
</dbReference>
<dbReference type="PANTHER" id="PTHR11412:SF173">
    <property type="entry name" value="OVOSTATIN"/>
    <property type="match status" value="1"/>
</dbReference>
<dbReference type="Pfam" id="PF07677">
    <property type="entry name" value="A2M_recep"/>
    <property type="match status" value="1"/>
</dbReference>
<dbReference type="SUPFAM" id="SSF49410">
    <property type="entry name" value="Alpha-macroglobulin receptor domain"/>
    <property type="match status" value="1"/>
</dbReference>
<gene>
    <name evidence="3" type="ORF">GDO81_004049</name>
</gene>
<dbReference type="Proteomes" id="UP000824782">
    <property type="component" value="Unassembled WGS sequence"/>
</dbReference>
<proteinExistence type="predicted"/>
<dbReference type="InterPro" id="IPR047565">
    <property type="entry name" value="Alpha-macroglob_thiol-ester_cl"/>
</dbReference>
<dbReference type="InterPro" id="IPR011626">
    <property type="entry name" value="Alpha-macroglobulin_TED"/>
</dbReference>
<accession>A0AAV6ZYY4</accession>
<dbReference type="Pfam" id="PF07678">
    <property type="entry name" value="TED_complement"/>
    <property type="match status" value="1"/>
</dbReference>
<dbReference type="SUPFAM" id="SSF48239">
    <property type="entry name" value="Terpenoid cyclases/Protein prenyltransferases"/>
    <property type="match status" value="1"/>
</dbReference>
<dbReference type="InterPro" id="IPR019742">
    <property type="entry name" value="MacrogloblnA2_CS"/>
</dbReference>
<dbReference type="AlphaFoldDB" id="A0AAV6ZYY4"/>
<evidence type="ECO:0000313" key="3">
    <source>
        <dbReference type="EMBL" id="KAG8551293.1"/>
    </source>
</evidence>
<reference evidence="3" key="1">
    <citation type="thesis" date="2020" institute="ProQuest LLC" country="789 East Eisenhower Parkway, Ann Arbor, MI, USA">
        <title>Comparative Genomics and Chromosome Evolution.</title>
        <authorList>
            <person name="Mudd A.B."/>
        </authorList>
    </citation>
    <scope>NUCLEOTIDE SEQUENCE</scope>
    <source>
        <strain evidence="3">237g6f4</strain>
        <tissue evidence="3">Blood</tissue>
    </source>
</reference>
<dbReference type="Gene3D" id="2.60.40.10">
    <property type="entry name" value="Immunoglobulins"/>
    <property type="match status" value="1"/>
</dbReference>